<gene>
    <name evidence="9" type="ORF">BDW59DRAFT_83139</name>
</gene>
<dbReference type="CDD" id="cd09318">
    <property type="entry name" value="TDT_SSU1"/>
    <property type="match status" value="1"/>
</dbReference>
<feature type="transmembrane region" description="Helical" evidence="8">
    <location>
        <begin position="316"/>
        <end position="337"/>
    </location>
</feature>
<feature type="transmembrane region" description="Helical" evidence="8">
    <location>
        <begin position="168"/>
        <end position="192"/>
    </location>
</feature>
<protein>
    <submittedName>
        <fullName evidence="9">Voltage-dependent anion channel</fullName>
    </submittedName>
</protein>
<dbReference type="Pfam" id="PF03595">
    <property type="entry name" value="SLAC1"/>
    <property type="match status" value="1"/>
</dbReference>
<proteinExistence type="inferred from homology"/>
<feature type="transmembrane region" description="Helical" evidence="8">
    <location>
        <begin position="132"/>
        <end position="156"/>
    </location>
</feature>
<dbReference type="PANTHER" id="PTHR31686:SF1">
    <property type="entry name" value="SULFITE EFFLUX PUMP SSU1"/>
    <property type="match status" value="1"/>
</dbReference>
<organism evidence="9 10">
    <name type="scientific">Aspergillus cavernicola</name>
    <dbReference type="NCBI Taxonomy" id="176166"/>
    <lineage>
        <taxon>Eukaryota</taxon>
        <taxon>Fungi</taxon>
        <taxon>Dikarya</taxon>
        <taxon>Ascomycota</taxon>
        <taxon>Pezizomycotina</taxon>
        <taxon>Eurotiomycetes</taxon>
        <taxon>Eurotiomycetidae</taxon>
        <taxon>Eurotiales</taxon>
        <taxon>Aspergillaceae</taxon>
        <taxon>Aspergillus</taxon>
        <taxon>Aspergillus subgen. Nidulantes</taxon>
    </lineage>
</organism>
<dbReference type="InterPro" id="IPR038665">
    <property type="entry name" value="Voltage-dep_anion_channel_sf"/>
</dbReference>
<feature type="transmembrane region" description="Helical" evidence="8">
    <location>
        <begin position="32"/>
        <end position="50"/>
    </location>
</feature>
<evidence type="ECO:0000256" key="6">
    <source>
        <dbReference type="ARBA" id="ARBA00022989"/>
    </source>
</evidence>
<dbReference type="InterPro" id="IPR051629">
    <property type="entry name" value="Sulfite_efflux_TDT"/>
</dbReference>
<keyword evidence="5 8" id="KW-0812">Transmembrane</keyword>
<comment type="similarity">
    <text evidence="2">Belongs to the tellurite-resistance/dicarboxylate transporter (TDT) family.</text>
</comment>
<evidence type="ECO:0000256" key="7">
    <source>
        <dbReference type="ARBA" id="ARBA00023136"/>
    </source>
</evidence>
<evidence type="ECO:0000256" key="2">
    <source>
        <dbReference type="ARBA" id="ARBA00008566"/>
    </source>
</evidence>
<name>A0ABR4IAN4_9EURO</name>
<keyword evidence="6 8" id="KW-1133">Transmembrane helix</keyword>
<feature type="transmembrane region" description="Helical" evidence="8">
    <location>
        <begin position="343"/>
        <end position="367"/>
    </location>
</feature>
<evidence type="ECO:0000256" key="8">
    <source>
        <dbReference type="SAM" id="Phobius"/>
    </source>
</evidence>
<dbReference type="PANTHER" id="PTHR31686">
    <property type="match status" value="1"/>
</dbReference>
<feature type="transmembrane region" description="Helical" evidence="8">
    <location>
        <begin position="56"/>
        <end position="81"/>
    </location>
</feature>
<feature type="transmembrane region" description="Helical" evidence="8">
    <location>
        <begin position="198"/>
        <end position="224"/>
    </location>
</feature>
<reference evidence="9 10" key="1">
    <citation type="submission" date="2024-07" db="EMBL/GenBank/DDBJ databases">
        <title>Section-level genome sequencing and comparative genomics of Aspergillus sections Usti and Cavernicolus.</title>
        <authorList>
            <consortium name="Lawrence Berkeley National Laboratory"/>
            <person name="Nybo J.L."/>
            <person name="Vesth T.C."/>
            <person name="Theobald S."/>
            <person name="Frisvad J.C."/>
            <person name="Larsen T.O."/>
            <person name="Kjaerboelling I."/>
            <person name="Rothschild-Mancinelli K."/>
            <person name="Lyhne E.K."/>
            <person name="Kogle M.E."/>
            <person name="Barry K."/>
            <person name="Clum A."/>
            <person name="Na H."/>
            <person name="Ledsgaard L."/>
            <person name="Lin J."/>
            <person name="Lipzen A."/>
            <person name="Kuo A."/>
            <person name="Riley R."/>
            <person name="Mondo S."/>
            <person name="LaButti K."/>
            <person name="Haridas S."/>
            <person name="Pangalinan J."/>
            <person name="Salamov A.A."/>
            <person name="Simmons B.A."/>
            <person name="Magnuson J.K."/>
            <person name="Chen J."/>
            <person name="Drula E."/>
            <person name="Henrissat B."/>
            <person name="Wiebenga A."/>
            <person name="Lubbers R.J."/>
            <person name="Gomes A.C."/>
            <person name="Makela M.R."/>
            <person name="Stajich J."/>
            <person name="Grigoriev I.V."/>
            <person name="Mortensen U.H."/>
            <person name="De vries R.P."/>
            <person name="Baker S.E."/>
            <person name="Andersen M.R."/>
        </authorList>
    </citation>
    <scope>NUCLEOTIDE SEQUENCE [LARGE SCALE GENOMIC DNA]</scope>
    <source>
        <strain evidence="9 10">CBS 600.67</strain>
    </source>
</reference>
<evidence type="ECO:0000256" key="1">
    <source>
        <dbReference type="ARBA" id="ARBA00004651"/>
    </source>
</evidence>
<dbReference type="Gene3D" id="1.50.10.150">
    <property type="entry name" value="Voltage-dependent anion channel"/>
    <property type="match status" value="1"/>
</dbReference>
<keyword evidence="4" id="KW-1003">Cell membrane</keyword>
<evidence type="ECO:0000313" key="10">
    <source>
        <dbReference type="Proteomes" id="UP001610335"/>
    </source>
</evidence>
<sequence length="397" mass="43638">MVTEDQDDNLKEAALTKHDIGWRRVVRNFTPSWFSVTMGTGIVSTLLNTLPYNGKWLYWISVAIFVLNVLLFIIACIISILRYTLYPGIFRAMMSHPVQSMFIGTLPMGFATIVNMFCFVCVPAWGEWARNFAWALWIIDAVISVVAALSLPFLLMSGSDETQLSSMTAVWLLPIVGTVVAASTGAIVADLLPNPQHALWTVIVSYVLWGIGLPLALMVMVIYLQRLTLHKIPPKAMIVSVFLPLGPLGQGSFGAMRLGKAAQTIFPQTHTLEESSGPIFYSIGFLFGLILWSFGLVWLFFASASIARCKTFPFNIGWWGFTFPIGAYASSTCQIGAELPSAFFRVLGTIISLCVVVLWIVVSVGTLKGVVSGHIFRAPCLADLRVKEDVRDIAQVA</sequence>
<evidence type="ECO:0000313" key="9">
    <source>
        <dbReference type="EMBL" id="KAL2824812.1"/>
    </source>
</evidence>
<evidence type="ECO:0000256" key="3">
    <source>
        <dbReference type="ARBA" id="ARBA00022448"/>
    </source>
</evidence>
<keyword evidence="10" id="KW-1185">Reference proteome</keyword>
<feature type="transmembrane region" description="Helical" evidence="8">
    <location>
        <begin position="102"/>
        <end position="126"/>
    </location>
</feature>
<dbReference type="Proteomes" id="UP001610335">
    <property type="component" value="Unassembled WGS sequence"/>
</dbReference>
<evidence type="ECO:0000256" key="4">
    <source>
        <dbReference type="ARBA" id="ARBA00022475"/>
    </source>
</evidence>
<evidence type="ECO:0000256" key="5">
    <source>
        <dbReference type="ARBA" id="ARBA00022692"/>
    </source>
</evidence>
<feature type="transmembrane region" description="Helical" evidence="8">
    <location>
        <begin position="279"/>
        <end position="304"/>
    </location>
</feature>
<dbReference type="EMBL" id="JBFXLS010000041">
    <property type="protein sequence ID" value="KAL2824812.1"/>
    <property type="molecule type" value="Genomic_DNA"/>
</dbReference>
<comment type="subcellular location">
    <subcellularLocation>
        <location evidence="1">Cell membrane</location>
        <topology evidence="1">Multi-pass membrane protein</topology>
    </subcellularLocation>
</comment>
<keyword evidence="3" id="KW-0813">Transport</keyword>
<accession>A0ABR4IAN4</accession>
<dbReference type="InterPro" id="IPR004695">
    <property type="entry name" value="SLAC1/Mae1/Ssu1/TehA"/>
</dbReference>
<feature type="transmembrane region" description="Helical" evidence="8">
    <location>
        <begin position="236"/>
        <end position="259"/>
    </location>
</feature>
<comment type="caution">
    <text evidence="9">The sequence shown here is derived from an EMBL/GenBank/DDBJ whole genome shotgun (WGS) entry which is preliminary data.</text>
</comment>
<keyword evidence="7 8" id="KW-0472">Membrane</keyword>